<dbReference type="InterPro" id="IPR012340">
    <property type="entry name" value="NA-bd_OB-fold"/>
</dbReference>
<dbReference type="InterPro" id="IPR022002">
    <property type="entry name" value="ChsH2_Znr"/>
</dbReference>
<dbReference type="Proteomes" id="UP000197679">
    <property type="component" value="Chromosome"/>
</dbReference>
<dbReference type="PANTHER" id="PTHR34075">
    <property type="entry name" value="BLR3430 PROTEIN"/>
    <property type="match status" value="1"/>
</dbReference>
<dbReference type="Gene3D" id="6.10.30.10">
    <property type="match status" value="1"/>
</dbReference>
<dbReference type="SUPFAM" id="SSF50249">
    <property type="entry name" value="Nucleic acid-binding proteins"/>
    <property type="match status" value="1"/>
</dbReference>
<evidence type="ECO:0000259" key="1">
    <source>
        <dbReference type="Pfam" id="PF01796"/>
    </source>
</evidence>
<gene>
    <name evidence="3" type="ORF">Mia14_0280</name>
</gene>
<keyword evidence="4" id="KW-1185">Reference proteome</keyword>
<sequence length="130" mass="14860">MKEPMYNYREDSEKLNFVGNECSKCHKVYFPKRKVCKDCGSTEMTDKKLSGNGEIYSYTRIMVPPEDFSDKVSYYAVVAKLDEGPKVSGILVDSGILPKIGLKVNPVLRLMKKDKETGLPRYQMKFEIFG</sequence>
<dbReference type="Pfam" id="PF12172">
    <property type="entry name" value="zf-ChsH2"/>
    <property type="match status" value="1"/>
</dbReference>
<evidence type="ECO:0000313" key="4">
    <source>
        <dbReference type="Proteomes" id="UP000197679"/>
    </source>
</evidence>
<proteinExistence type="predicted"/>
<organism evidence="3 4">
    <name type="scientific">Candidatus Mancarchaeum acidiphilum</name>
    <dbReference type="NCBI Taxonomy" id="1920749"/>
    <lineage>
        <taxon>Archaea</taxon>
        <taxon>Candidatus Micrarchaeota</taxon>
        <taxon>Candidatus Mancarchaeum</taxon>
    </lineage>
</organism>
<dbReference type="GeneID" id="33313837"/>
<evidence type="ECO:0000259" key="2">
    <source>
        <dbReference type="Pfam" id="PF12172"/>
    </source>
</evidence>
<name>A0A218NMB7_9ARCH</name>
<dbReference type="KEGG" id="marh:Mia14_0280"/>
<dbReference type="AlphaFoldDB" id="A0A218NMB7"/>
<dbReference type="InterPro" id="IPR002878">
    <property type="entry name" value="ChsH2_C"/>
</dbReference>
<evidence type="ECO:0000313" key="3">
    <source>
        <dbReference type="EMBL" id="ASI13610.1"/>
    </source>
</evidence>
<dbReference type="RefSeq" id="WP_088819772.1">
    <property type="nucleotide sequence ID" value="NZ_CP019964.1"/>
</dbReference>
<dbReference type="OrthoDB" id="9573at2157"/>
<dbReference type="Pfam" id="PF01796">
    <property type="entry name" value="OB_ChsH2_C"/>
    <property type="match status" value="1"/>
</dbReference>
<feature type="domain" description="ChsH2 rubredoxin-like zinc ribbon" evidence="2">
    <location>
        <begin position="17"/>
        <end position="44"/>
    </location>
</feature>
<accession>A0A218NMB7</accession>
<reference evidence="3 4" key="1">
    <citation type="journal article" date="2017" name="Nat. Commun.">
        <title>'ARMAN' archaea depend on association with euryarchaeal host in culture and in situ.</title>
        <authorList>
            <person name="Golyshina O."/>
            <person name="Toshchakov S."/>
            <person name="Makarova K."/>
            <person name="Gavrilov S."/>
            <person name="Korzhenkov A."/>
            <person name="La Cono V."/>
            <person name="Arcadi E."/>
            <person name="Nechitaylo T."/>
            <person name="Ferrer M."/>
            <person name="Kublanov I."/>
            <person name="Wolf Y."/>
            <person name="Yakimov M."/>
            <person name="Golyshin P."/>
            <person name="Slesarev A."/>
            <person name="Kozyavkin S."/>
        </authorList>
    </citation>
    <scope>NUCLEOTIDE SEQUENCE [LARGE SCALE GENOMIC DNA]</scope>
    <source>
        <strain evidence="3 4">Mia14</strain>
    </source>
</reference>
<protein>
    <submittedName>
        <fullName evidence="3">Putative nucleic-acid-binding protein containing a Zn-ribbon</fullName>
    </submittedName>
</protein>
<dbReference type="EMBL" id="CP019964">
    <property type="protein sequence ID" value="ASI13610.1"/>
    <property type="molecule type" value="Genomic_DNA"/>
</dbReference>
<feature type="domain" description="ChsH2 C-terminal OB-fold" evidence="1">
    <location>
        <begin position="48"/>
        <end position="108"/>
    </location>
</feature>
<dbReference type="InterPro" id="IPR052513">
    <property type="entry name" value="Thioester_dehydratase-like"/>
</dbReference>
<dbReference type="PANTHER" id="PTHR34075:SF5">
    <property type="entry name" value="BLR3430 PROTEIN"/>
    <property type="match status" value="1"/>
</dbReference>